<keyword evidence="3" id="KW-1185">Reference proteome</keyword>
<proteinExistence type="predicted"/>
<dbReference type="Proteomes" id="UP000253868">
    <property type="component" value="Chromosome"/>
</dbReference>
<gene>
    <name evidence="2" type="ORF">DVK44_10660</name>
</gene>
<evidence type="ECO:0000256" key="1">
    <source>
        <dbReference type="SAM" id="MobiDB-lite"/>
    </source>
</evidence>
<reference evidence="3" key="1">
    <citation type="submission" date="2018-07" db="EMBL/GenBank/DDBJ databases">
        <authorList>
            <person name="Zhao J."/>
        </authorList>
    </citation>
    <scope>NUCLEOTIDE SEQUENCE [LARGE SCALE GENOMIC DNA]</scope>
    <source>
        <strain evidence="3">GSSD-12</strain>
    </source>
</reference>
<feature type="region of interest" description="Disordered" evidence="1">
    <location>
        <begin position="1"/>
        <end position="23"/>
    </location>
</feature>
<evidence type="ECO:0000313" key="3">
    <source>
        <dbReference type="Proteomes" id="UP000253868"/>
    </source>
</evidence>
<organism evidence="2 3">
    <name type="scientific">Streptomyces paludis</name>
    <dbReference type="NCBI Taxonomy" id="2282738"/>
    <lineage>
        <taxon>Bacteria</taxon>
        <taxon>Bacillati</taxon>
        <taxon>Actinomycetota</taxon>
        <taxon>Actinomycetes</taxon>
        <taxon>Kitasatosporales</taxon>
        <taxon>Streptomycetaceae</taxon>
        <taxon>Streptomyces</taxon>
    </lineage>
</organism>
<sequence length="110" mass="11478">MYGRGGRPGGGGPRGGAVLPLGSGAGGWVGPAGRATEEWGDSAPAQRPTVRCWLRLKPRWSPLRCGARKADGFCGPARVCGPPPCRSARYGAIWGAIGGLFGRHMRPQVR</sequence>
<dbReference type="KEGG" id="spad:DVK44_10660"/>
<name>A0A345HN16_9ACTN</name>
<accession>A0A345HN16</accession>
<protein>
    <submittedName>
        <fullName evidence="2">Uncharacterized protein</fullName>
    </submittedName>
</protein>
<dbReference type="AlphaFoldDB" id="A0A345HN16"/>
<feature type="compositionally biased region" description="Gly residues" evidence="1">
    <location>
        <begin position="1"/>
        <end position="15"/>
    </location>
</feature>
<evidence type="ECO:0000313" key="2">
    <source>
        <dbReference type="EMBL" id="AXG78090.1"/>
    </source>
</evidence>
<dbReference type="EMBL" id="CP031194">
    <property type="protein sequence ID" value="AXG78090.1"/>
    <property type="molecule type" value="Genomic_DNA"/>
</dbReference>